<dbReference type="RefSeq" id="WP_163945278.1">
    <property type="nucleotide sequence ID" value="NZ_JAAHBU010000155.1"/>
</dbReference>
<reference evidence="4 5" key="1">
    <citation type="submission" date="2020-02" db="EMBL/GenBank/DDBJ databases">
        <title>Broccoli isolated Pseudomonas sp.</title>
        <authorList>
            <person name="Fujikawa T."/>
            <person name="Sawada H."/>
        </authorList>
    </citation>
    <scope>NUCLEOTIDE SEQUENCE [LARGE SCALE GENOMIC DNA]</scope>
    <source>
        <strain evidence="3 5">MAFF212427</strain>
        <strain evidence="2 4">MAFF212428</strain>
    </source>
</reference>
<sequence>MTGEINSLGPQAAANPQARGAAMTGELLKLLQPQVALLAPGETAQAQVLSLRQVGQDFQLLLQLTQSNGRQTTLQTTASQPLPQGSELTVSQPNASNLTITVQQAIARNVATLSQLDTRQLPVGTLLQGKVLTTQALPQATGQPALFRSLVSLLNTAQAGATLNIDSPRPLALGSLLSARVQGEQSISFVPLSGRQAQLAIAQHLSTQQSRQASLQGLLSNLQQLSGQQRLPVEVRASVDTLLASLPDLRQLGDAKGLAQALNNSGAFLEAKLLAGAPGGLAPDLKAQVIRLVAQLLPGLPSSTQFNPAAAASTLAQAMPGMVRNALGMLGQVSPRPAPGSFPLPSRLLQSADGEGDLEHLLRLAAAAISRLQSHQLAGLEQTRTTAEGNLQTTWQLEIPVRNGQEFMPLQMKLQREETPEQQAEPERERRDPLEMLWRVELSFDLSPLGPLQVQAQISQGNLSSQLWAELPSTAQLIDSQLDSLRVRLVARGLNVGELCCHHGTPPQGPRTHLEQRWVDENA</sequence>
<comment type="caution">
    <text evidence="3">The sequence shown here is derived from an EMBL/GenBank/DDBJ whole genome shotgun (WGS) entry which is preliminary data.</text>
</comment>
<feature type="domain" description="Flagellar hook-length control protein-like C-terminal" evidence="1">
    <location>
        <begin position="436"/>
        <end position="509"/>
    </location>
</feature>
<dbReference type="Proteomes" id="UP000480410">
    <property type="component" value="Unassembled WGS sequence"/>
</dbReference>
<proteinExistence type="predicted"/>
<dbReference type="Pfam" id="PF02120">
    <property type="entry name" value="Flg_hook"/>
    <property type="match status" value="1"/>
</dbReference>
<accession>A0A6M0D305</accession>
<evidence type="ECO:0000313" key="3">
    <source>
        <dbReference type="EMBL" id="NER64541.1"/>
    </source>
</evidence>
<protein>
    <submittedName>
        <fullName evidence="3">Flagellar hook-length control protein FliK</fullName>
    </submittedName>
</protein>
<accession>A0A6B3NTZ5</accession>
<dbReference type="EMBL" id="JAAHBV010000212">
    <property type="protein sequence ID" value="NER60330.1"/>
    <property type="molecule type" value="Genomic_DNA"/>
</dbReference>
<keyword evidence="5" id="KW-1185">Reference proteome</keyword>
<keyword evidence="3" id="KW-0966">Cell projection</keyword>
<dbReference type="Gene3D" id="3.30.750.140">
    <property type="match status" value="1"/>
</dbReference>
<name>A0A6B3NTZ5_9PSED</name>
<keyword evidence="3" id="KW-0282">Flagellum</keyword>
<dbReference type="Proteomes" id="UP000482634">
    <property type="component" value="Unassembled WGS sequence"/>
</dbReference>
<evidence type="ECO:0000259" key="1">
    <source>
        <dbReference type="Pfam" id="PF02120"/>
    </source>
</evidence>
<evidence type="ECO:0000313" key="5">
    <source>
        <dbReference type="Proteomes" id="UP000482634"/>
    </source>
</evidence>
<evidence type="ECO:0000313" key="4">
    <source>
        <dbReference type="Proteomes" id="UP000480410"/>
    </source>
</evidence>
<evidence type="ECO:0000313" key="2">
    <source>
        <dbReference type="EMBL" id="NER60330.1"/>
    </source>
</evidence>
<dbReference type="EMBL" id="JAAHBU010000155">
    <property type="protein sequence ID" value="NER64541.1"/>
    <property type="molecule type" value="Genomic_DNA"/>
</dbReference>
<dbReference type="AlphaFoldDB" id="A0A6B3NTZ5"/>
<dbReference type="InterPro" id="IPR038610">
    <property type="entry name" value="FliK-like_C_sf"/>
</dbReference>
<organism evidence="3 5">
    <name type="scientific">Pseudomonas brassicae</name>
    <dbReference type="NCBI Taxonomy" id="2708063"/>
    <lineage>
        <taxon>Bacteria</taxon>
        <taxon>Pseudomonadati</taxon>
        <taxon>Pseudomonadota</taxon>
        <taxon>Gammaproteobacteria</taxon>
        <taxon>Pseudomonadales</taxon>
        <taxon>Pseudomonadaceae</taxon>
        <taxon>Pseudomonas</taxon>
    </lineage>
</organism>
<keyword evidence="3" id="KW-0969">Cilium</keyword>
<dbReference type="InterPro" id="IPR021136">
    <property type="entry name" value="Flagellar_hook_control-like_C"/>
</dbReference>
<gene>
    <name evidence="2" type="ORF">G3435_10715</name>
    <name evidence="3" type="ORF">G3436_12415</name>
</gene>